<dbReference type="RefSeq" id="XP_018067054.1">
    <property type="nucleotide sequence ID" value="XM_018222877.1"/>
</dbReference>
<feature type="region of interest" description="Disordered" evidence="1">
    <location>
        <begin position="445"/>
        <end position="505"/>
    </location>
</feature>
<feature type="region of interest" description="Disordered" evidence="1">
    <location>
        <begin position="228"/>
        <end position="247"/>
    </location>
</feature>
<dbReference type="GeneID" id="28832603"/>
<evidence type="ECO:0000313" key="3">
    <source>
        <dbReference type="Proteomes" id="UP000070700"/>
    </source>
</evidence>
<dbReference type="InParanoid" id="A0A194WYD9"/>
<organism evidence="2 3">
    <name type="scientific">Mollisia scopiformis</name>
    <name type="common">Conifer needle endophyte fungus</name>
    <name type="synonym">Phialocephala scopiformis</name>
    <dbReference type="NCBI Taxonomy" id="149040"/>
    <lineage>
        <taxon>Eukaryota</taxon>
        <taxon>Fungi</taxon>
        <taxon>Dikarya</taxon>
        <taxon>Ascomycota</taxon>
        <taxon>Pezizomycotina</taxon>
        <taxon>Leotiomycetes</taxon>
        <taxon>Helotiales</taxon>
        <taxon>Mollisiaceae</taxon>
        <taxon>Mollisia</taxon>
    </lineage>
</organism>
<dbReference type="AlphaFoldDB" id="A0A194WYD9"/>
<dbReference type="OrthoDB" id="3786931at2759"/>
<gene>
    <name evidence="2" type="ORF">LY89DRAFT_785293</name>
</gene>
<feature type="compositionally biased region" description="Basic and acidic residues" evidence="1">
    <location>
        <begin position="352"/>
        <end position="375"/>
    </location>
</feature>
<dbReference type="KEGG" id="psco:LY89DRAFT_785293"/>
<feature type="compositionally biased region" description="Acidic residues" evidence="1">
    <location>
        <begin position="273"/>
        <end position="285"/>
    </location>
</feature>
<evidence type="ECO:0000313" key="2">
    <source>
        <dbReference type="EMBL" id="KUJ12699.1"/>
    </source>
</evidence>
<feature type="region of interest" description="Disordered" evidence="1">
    <location>
        <begin position="261"/>
        <end position="287"/>
    </location>
</feature>
<proteinExistence type="predicted"/>
<dbReference type="STRING" id="149040.A0A194WYD9"/>
<evidence type="ECO:0000256" key="1">
    <source>
        <dbReference type="SAM" id="MobiDB-lite"/>
    </source>
</evidence>
<reference evidence="2 3" key="1">
    <citation type="submission" date="2015-10" db="EMBL/GenBank/DDBJ databases">
        <title>Full genome of DAOMC 229536 Phialocephala scopiformis, a fungal endophyte of spruce producing the potent anti-insectan compound rugulosin.</title>
        <authorList>
            <consortium name="DOE Joint Genome Institute"/>
            <person name="Walker A.K."/>
            <person name="Frasz S.L."/>
            <person name="Seifert K.A."/>
            <person name="Miller J.D."/>
            <person name="Mondo S.J."/>
            <person name="Labutti K."/>
            <person name="Lipzen A."/>
            <person name="Dockter R."/>
            <person name="Kennedy M."/>
            <person name="Grigoriev I.V."/>
            <person name="Spatafora J.W."/>
        </authorList>
    </citation>
    <scope>NUCLEOTIDE SEQUENCE [LARGE SCALE GENOMIC DNA]</scope>
    <source>
        <strain evidence="2 3">CBS 120377</strain>
    </source>
</reference>
<sequence>MAPPSIHLIEKLPTKDIEQLTQLLSLPPGKLPTEAWLKDQSTKVSDLSSQLLKPIDMLLRLGMSMSSSPDKATLCKSHKNLNPYLIRRIFLQISAECTTRLARLLENPFIDTEIQRHVKRLQMLNSLWMSVDLYRVTYQVMPQEPRFFRVPSDCEACILAAVGGNPHTLCDLRSSMLGRKKKRGKEPRLLRLVESWIRWTGIGQELTAESYILAREVRACRRDMQLARRQTKRNQQEGIFDEPTSPLFSGAISEEQTLVAEGGSEKFELPDNTWEDDDEDDDPEGDIIGHYAYSIRSSATALRRPAAHDDIHTAFGKSIPPLRTGTSSTARPSTPRPPPSMSTSYASITTIHPDRLSAENLRRFDDLPPRPERPQNRSTYMDSLSSARMSRSSAAVPPLRPHQAPAYTASEYSRDIYGRRPGDARSMATGHLKHANVEQARAYTEMMRRQAEEESAAEGNLQNWQGNDEEELDAPPIPKRSENRETVWSDFAGRRASRQTRQDGW</sequence>
<dbReference type="Proteomes" id="UP000070700">
    <property type="component" value="Unassembled WGS sequence"/>
</dbReference>
<protein>
    <submittedName>
        <fullName evidence="2">Uncharacterized protein</fullName>
    </submittedName>
</protein>
<accession>A0A194WYD9</accession>
<dbReference type="EMBL" id="KQ947423">
    <property type="protein sequence ID" value="KUJ12699.1"/>
    <property type="molecule type" value="Genomic_DNA"/>
</dbReference>
<feature type="compositionally biased region" description="Low complexity" evidence="1">
    <location>
        <begin position="383"/>
        <end position="395"/>
    </location>
</feature>
<name>A0A194WYD9_MOLSC</name>
<feature type="region of interest" description="Disordered" evidence="1">
    <location>
        <begin position="313"/>
        <end position="401"/>
    </location>
</feature>
<keyword evidence="3" id="KW-1185">Reference proteome</keyword>
<feature type="compositionally biased region" description="Low complexity" evidence="1">
    <location>
        <begin position="323"/>
        <end position="333"/>
    </location>
</feature>